<keyword evidence="4" id="KW-0472">Membrane</keyword>
<dbReference type="OrthoDB" id="7943907at2"/>
<evidence type="ECO:0000256" key="1">
    <source>
        <dbReference type="ARBA" id="ARBA00004606"/>
    </source>
</evidence>
<keyword evidence="5" id="KW-0325">Glycoprotein</keyword>
<evidence type="ECO:0000313" key="7">
    <source>
        <dbReference type="EMBL" id="TGE00529.1"/>
    </source>
</evidence>
<dbReference type="Pfam" id="PF02485">
    <property type="entry name" value="Branch"/>
    <property type="match status" value="1"/>
</dbReference>
<evidence type="ECO:0000313" key="8">
    <source>
        <dbReference type="Proteomes" id="UP000297535"/>
    </source>
</evidence>
<dbReference type="AlphaFoldDB" id="A0A4Z0NSZ4"/>
<keyword evidence="3" id="KW-0808">Transferase</keyword>
<evidence type="ECO:0000256" key="6">
    <source>
        <dbReference type="SAM" id="MobiDB-lite"/>
    </source>
</evidence>
<reference evidence="7 8" key="1">
    <citation type="submission" date="2019-04" db="EMBL/GenBank/DDBJ databases">
        <authorList>
            <person name="Feng G."/>
            <person name="Zhu H."/>
        </authorList>
    </citation>
    <scope>NUCLEOTIDE SEQUENCE [LARGE SCALE GENOMIC DNA]</scope>
    <source>
        <strain evidence="7 8">6HR-1</strain>
    </source>
</reference>
<evidence type="ECO:0000256" key="4">
    <source>
        <dbReference type="ARBA" id="ARBA00023136"/>
    </source>
</evidence>
<evidence type="ECO:0000256" key="3">
    <source>
        <dbReference type="ARBA" id="ARBA00022679"/>
    </source>
</evidence>
<dbReference type="Proteomes" id="UP000297535">
    <property type="component" value="Unassembled WGS sequence"/>
</dbReference>
<evidence type="ECO:0000256" key="5">
    <source>
        <dbReference type="ARBA" id="ARBA00023180"/>
    </source>
</evidence>
<accession>A0A4Z0NSZ4</accession>
<keyword evidence="8" id="KW-1185">Reference proteome</keyword>
<evidence type="ECO:0000256" key="2">
    <source>
        <dbReference type="ARBA" id="ARBA00022676"/>
    </source>
</evidence>
<evidence type="ECO:0008006" key="9">
    <source>
        <dbReference type="Google" id="ProtNLM"/>
    </source>
</evidence>
<proteinExistence type="predicted"/>
<comment type="subcellular location">
    <subcellularLocation>
        <location evidence="1">Membrane</location>
        <topology evidence="1">Single-pass type II membrane protein</topology>
    </subcellularLocation>
</comment>
<feature type="region of interest" description="Disordered" evidence="6">
    <location>
        <begin position="326"/>
        <end position="350"/>
    </location>
</feature>
<dbReference type="GO" id="GO:0016757">
    <property type="term" value="F:glycosyltransferase activity"/>
    <property type="evidence" value="ECO:0007669"/>
    <property type="project" value="UniProtKB-KW"/>
</dbReference>
<sequence length="350" mass="38331">MLMTAGNGDEPGSPVRMAVLIMAHAHPEQVGRLVERLSAPFVDIYLHIDRRTESGPFLSALGGRPGCTVLPDRDRVGVLWGGFSVVQAILNLVRTARRGSPAAERFCLLSGADYPARPIHAIAREMAGDVEYIDVEQKLDPKGSRFCDTTIQHHHLGNFRLFNPRTSPSGHLVTWGAMLGGMLPRLRQPATDLYRGSCWWALTRTAIDEILALIARQPGELAWFRKAVVPDELVFPSFVMATSRRDRVWRDPVDRGVLSEPDEGRRLGSHFIRWGGGISPEILTERDHDAILASGAPFIRKVDPAASRALLDALDAAAGRGPADAILSESQGCRPASSRARQAEPGIHNR</sequence>
<protein>
    <recommendedName>
        <fullName evidence="9">Glycosyl transferase</fullName>
    </recommendedName>
</protein>
<comment type="caution">
    <text evidence="7">The sequence shown here is derived from an EMBL/GenBank/DDBJ whole genome shotgun (WGS) entry which is preliminary data.</text>
</comment>
<keyword evidence="2" id="KW-0328">Glycosyltransferase</keyword>
<organism evidence="7 8">
    <name type="scientific">Methylobacterium nonmethylotrophicum</name>
    <dbReference type="NCBI Taxonomy" id="1141884"/>
    <lineage>
        <taxon>Bacteria</taxon>
        <taxon>Pseudomonadati</taxon>
        <taxon>Pseudomonadota</taxon>
        <taxon>Alphaproteobacteria</taxon>
        <taxon>Hyphomicrobiales</taxon>
        <taxon>Methylobacteriaceae</taxon>
        <taxon>Methylobacterium</taxon>
    </lineage>
</organism>
<dbReference type="EMBL" id="SRLB01000005">
    <property type="protein sequence ID" value="TGE00529.1"/>
    <property type="molecule type" value="Genomic_DNA"/>
</dbReference>
<gene>
    <name evidence="7" type="ORF">EU555_07175</name>
</gene>
<name>A0A4Z0NSZ4_9HYPH</name>
<dbReference type="InterPro" id="IPR003406">
    <property type="entry name" value="Glyco_trans_14"/>
</dbReference>
<dbReference type="GO" id="GO:0016020">
    <property type="term" value="C:membrane"/>
    <property type="evidence" value="ECO:0007669"/>
    <property type="project" value="UniProtKB-SubCell"/>
</dbReference>